<dbReference type="AlphaFoldDB" id="A0A381VVM4"/>
<proteinExistence type="predicted"/>
<dbReference type="EMBL" id="UINC01009790">
    <property type="protein sequence ID" value="SVA43818.1"/>
    <property type="molecule type" value="Genomic_DNA"/>
</dbReference>
<sequence length="40" mass="4399">MGRSSFVLLALPLLAISGEISAQRIVEKRPSEDPKIDFTL</sequence>
<evidence type="ECO:0000313" key="1">
    <source>
        <dbReference type="EMBL" id="SVA43818.1"/>
    </source>
</evidence>
<name>A0A381VVM4_9ZZZZ</name>
<feature type="non-terminal residue" evidence="1">
    <location>
        <position position="40"/>
    </location>
</feature>
<accession>A0A381VVM4</accession>
<organism evidence="1">
    <name type="scientific">marine metagenome</name>
    <dbReference type="NCBI Taxonomy" id="408172"/>
    <lineage>
        <taxon>unclassified sequences</taxon>
        <taxon>metagenomes</taxon>
        <taxon>ecological metagenomes</taxon>
    </lineage>
</organism>
<reference evidence="1" key="1">
    <citation type="submission" date="2018-05" db="EMBL/GenBank/DDBJ databases">
        <authorList>
            <person name="Lanie J.A."/>
            <person name="Ng W.-L."/>
            <person name="Kazmierczak K.M."/>
            <person name="Andrzejewski T.M."/>
            <person name="Davidsen T.M."/>
            <person name="Wayne K.J."/>
            <person name="Tettelin H."/>
            <person name="Glass J.I."/>
            <person name="Rusch D."/>
            <person name="Podicherti R."/>
            <person name="Tsui H.-C.T."/>
            <person name="Winkler M.E."/>
        </authorList>
    </citation>
    <scope>NUCLEOTIDE SEQUENCE</scope>
</reference>
<gene>
    <name evidence="1" type="ORF">METZ01_LOCUS96672</name>
</gene>
<protein>
    <submittedName>
        <fullName evidence="1">Uncharacterized protein</fullName>
    </submittedName>
</protein>